<organism evidence="1 2">
    <name type="scientific">Limulus polyphemus</name>
    <name type="common">Atlantic horseshoe crab</name>
    <dbReference type="NCBI Taxonomy" id="6850"/>
    <lineage>
        <taxon>Eukaryota</taxon>
        <taxon>Metazoa</taxon>
        <taxon>Ecdysozoa</taxon>
        <taxon>Arthropoda</taxon>
        <taxon>Chelicerata</taxon>
        <taxon>Merostomata</taxon>
        <taxon>Xiphosura</taxon>
        <taxon>Limulidae</taxon>
        <taxon>Limulus</taxon>
    </lineage>
</organism>
<protein>
    <submittedName>
        <fullName evidence="2">Puratrophin-1-like</fullName>
    </submittedName>
</protein>
<sequence length="661" mass="76035">MDWIHNSLIQNSSSALSTQDSDEDLPHLLQSLLVTVEKGIERIEWQSVTKPWSCSHVFPSQLLNSTDSFYHENQAVSTKDRFVQTSPEHELDKESHDTDCRSQVAVACDHVVTKTDDNHVELGKYYNQSDISRLQMSSQDQMTRVTTGKNRYSQTDFQLDSSTTPSPAVTSLYHREEEPDDGYHDNILSQPTKISEVDVKLLESEIAVLPGSRDVTGRSVVVITLSIWQKYSEITATQMALLLMYFHGIPKKEVIRRGFLVLLDCHHASNTELTELDEALYLLQANVNNAVSSVLIWTMEEGIDQSYFLKSQVKYEVITSKENLHKFIKQEQLLPQIGGSYFYDHQEWVSFRKSIEPFINGCCICGRHLVRIMQELCTSRMPSSASLTSQLIEHHRRIIGSTFQGDYLRHLEEEGDTILKRIVSIQKRMPHNVDYRETVDRGTTLYRELQCAVRKLTKLVEKRQKKLETCLRLKTFEEESSQVLGWLCWKGEETLSKHQAMADSFDAVKEQEGEFEKFYFLAMRQIEKGNDLMEEASTFEPMSKSSVGGHPGVQTLASSLAKHLYDFTERLDDTRERLEDSTKCYSLLDRAYEWAVETMKFISHLKTEKTTNSTELIKLTKSLQDYVDNNPPISEEIFHEMISLATRLENESLLEQCRVSV</sequence>
<gene>
    <name evidence="2" type="primary">LOC106464844</name>
</gene>
<feature type="non-terminal residue" evidence="2">
    <location>
        <position position="661"/>
    </location>
</feature>
<accession>A0ABM1BEN8</accession>
<dbReference type="SUPFAM" id="SSF46966">
    <property type="entry name" value="Spectrin repeat"/>
    <property type="match status" value="1"/>
</dbReference>
<dbReference type="PANTHER" id="PTHR45845">
    <property type="entry name" value="RHO GUANINE NUCLEOTIDE EXCHANGE FACTOR-RELATED"/>
    <property type="match status" value="1"/>
</dbReference>
<dbReference type="PANTHER" id="PTHR45845:SF3">
    <property type="entry name" value="PURATROPHIN-1-LIKE, ISOFORM A"/>
    <property type="match status" value="1"/>
</dbReference>
<dbReference type="Proteomes" id="UP000694941">
    <property type="component" value="Unplaced"/>
</dbReference>
<proteinExistence type="predicted"/>
<dbReference type="Gene3D" id="1.20.58.60">
    <property type="match status" value="1"/>
</dbReference>
<dbReference type="GeneID" id="106464844"/>
<evidence type="ECO:0000313" key="1">
    <source>
        <dbReference type="Proteomes" id="UP000694941"/>
    </source>
</evidence>
<keyword evidence="1" id="KW-1185">Reference proteome</keyword>
<dbReference type="InterPro" id="IPR052231">
    <property type="entry name" value="Rho_GEF_signaling-related"/>
</dbReference>
<name>A0ABM1BEN8_LIMPO</name>
<dbReference type="RefSeq" id="XP_013780453.2">
    <property type="nucleotide sequence ID" value="XM_013924999.2"/>
</dbReference>
<reference evidence="2" key="1">
    <citation type="submission" date="2025-08" db="UniProtKB">
        <authorList>
            <consortium name="RefSeq"/>
        </authorList>
    </citation>
    <scope>IDENTIFICATION</scope>
    <source>
        <tissue evidence="2">Muscle</tissue>
    </source>
</reference>
<evidence type="ECO:0000313" key="2">
    <source>
        <dbReference type="RefSeq" id="XP_013780453.2"/>
    </source>
</evidence>